<keyword evidence="5" id="KW-0235">DNA replication</keyword>
<feature type="region of interest" description="Disordered" evidence="10">
    <location>
        <begin position="1"/>
        <end position="68"/>
    </location>
</feature>
<comment type="function">
    <text evidence="9">Component of the origin recognition complex (ORC) that binds origins of replication. DNA-binding is ATP-dependent. The specific DNA sequences that define origins of replication have not been identified yet. ORC is required to assemble the pre-replication complex necessary to initiate DNA replication. Binds histone H3 and H4 trimethylation marks H3K9me3, H3K27me3 and H4K20me3.</text>
</comment>
<dbReference type="InterPro" id="IPR045667">
    <property type="entry name" value="ORC3_N"/>
</dbReference>
<comment type="subcellular location">
    <subcellularLocation>
        <location evidence="1">Nucleus</location>
    </subcellularLocation>
</comment>
<dbReference type="GO" id="GO:0005664">
    <property type="term" value="C:nuclear origin of replication recognition complex"/>
    <property type="evidence" value="ECO:0007669"/>
    <property type="project" value="InterPro"/>
</dbReference>
<comment type="similarity">
    <text evidence="2">Belongs to the ORC3 family.</text>
</comment>
<dbReference type="GO" id="GO:0005656">
    <property type="term" value="C:nuclear pre-replicative complex"/>
    <property type="evidence" value="ECO:0007669"/>
    <property type="project" value="TreeGrafter"/>
</dbReference>
<dbReference type="GO" id="GO:0006270">
    <property type="term" value="P:DNA replication initiation"/>
    <property type="evidence" value="ECO:0007669"/>
    <property type="project" value="TreeGrafter"/>
</dbReference>
<dbReference type="VEuPathDB" id="FungiDB:SI65_04842"/>
<dbReference type="OrthoDB" id="10265211at2759"/>
<evidence type="ECO:0000256" key="9">
    <source>
        <dbReference type="ARBA" id="ARBA00045241"/>
    </source>
</evidence>
<accession>A0A1E3BHJ9</accession>
<evidence type="ECO:0000313" key="14">
    <source>
        <dbReference type="EMBL" id="ODM19856.1"/>
    </source>
</evidence>
<sequence length="724" mass="81501">MDPDFLETEAPDSSRDGLNTQGVYIYRPANAKPNKPQNERPSKRRKVESDGQERQDKRPQGTQACPFVPLLNGEESASSVDLRYNAYQRLWSKQEAKIQVCGRFKMAHAVDTYLTVMQEVLEDVDSKILEEVSSFVKGSSAQVYDGCIPSALVTVGSNVSSLGRLLTRLNERLITGGEGGVVVLESGDAPNIKTTLKNIIRGAVTNTEGNDGYQNFLTDREGPRLLAYDLDLLSDYVQRKGATKLVLAFRDSEAFDPNLLTDLLSLLSSWLDRIPFTLLFGISTSVELFEGRLPRSSVALLRGKYFELHEASNCVDRIYERLQAETDGEFWLGRNITGVLFERTSDYFHTPEAFFRTVKYAYMSHFFANPLAVLFSKDFAGLPRGKLCQAIRNLPSFRRFCEDLVEDGHPKQVRNLLENDEYLFQECSRYLETGKQQMRNIFVAVKMTHAFLKHLNLSKKTGVSDISILALSGELHDSQIVGDILNTMKTLDSDGLKDLLATVPETLADSPQLREVQADFEALLKAYPSSGPLRSEYDSRNSIAKATVVQQRVQVTKSKAKQPKRDVEYTQILDRFHATLEAYFAGTLVKPQDLFLYEVFLLDMRNPLKDTFAPRPRFAIERALSSPFDYLMSTSDTSENRLSAKQPATAILYQLYLESGAIVNAYDLWSAFYAVFESDQGDKCDERAIMALFYRALSELKALGVVKNSRKKVDHIAKTSWAGL</sequence>
<evidence type="ECO:0000256" key="5">
    <source>
        <dbReference type="ARBA" id="ARBA00022705"/>
    </source>
</evidence>
<protein>
    <recommendedName>
        <fullName evidence="3">Origin recognition complex subunit 3</fullName>
    </recommendedName>
</protein>
<evidence type="ECO:0000259" key="11">
    <source>
        <dbReference type="Pfam" id="PF07034"/>
    </source>
</evidence>
<evidence type="ECO:0000259" key="12">
    <source>
        <dbReference type="Pfam" id="PF18137"/>
    </source>
</evidence>
<evidence type="ECO:0000259" key="13">
    <source>
        <dbReference type="Pfam" id="PF19675"/>
    </source>
</evidence>
<dbReference type="InterPro" id="IPR040855">
    <property type="entry name" value="ORC_WH_C"/>
</dbReference>
<keyword evidence="4" id="KW-0597">Phosphoprotein</keyword>
<dbReference type="CDD" id="cd20704">
    <property type="entry name" value="Orc3"/>
    <property type="match status" value="1"/>
</dbReference>
<keyword evidence="6" id="KW-0238">DNA-binding</keyword>
<feature type="compositionally biased region" description="Basic and acidic residues" evidence="10">
    <location>
        <begin position="37"/>
        <end position="59"/>
    </location>
</feature>
<dbReference type="PANTHER" id="PTHR12748">
    <property type="entry name" value="ORIGIN RECOGNITION COMPLEX SUBUNIT 3"/>
    <property type="match status" value="1"/>
</dbReference>
<gene>
    <name evidence="14" type="ORF">SI65_04842</name>
</gene>
<feature type="compositionally biased region" description="Acidic residues" evidence="10">
    <location>
        <begin position="1"/>
        <end position="10"/>
    </location>
</feature>
<evidence type="ECO:0000256" key="2">
    <source>
        <dbReference type="ARBA" id="ARBA00010977"/>
    </source>
</evidence>
<keyword evidence="7" id="KW-0539">Nucleus</keyword>
<proteinExistence type="inferred from homology"/>
<organism evidence="14 15">
    <name type="scientific">Aspergillus cristatus</name>
    <name type="common">Chinese Fuzhuan brick tea-fermentation fungus</name>
    <name type="synonym">Eurotium cristatum</name>
    <dbReference type="NCBI Taxonomy" id="573508"/>
    <lineage>
        <taxon>Eukaryota</taxon>
        <taxon>Fungi</taxon>
        <taxon>Dikarya</taxon>
        <taxon>Ascomycota</taxon>
        <taxon>Pezizomycotina</taxon>
        <taxon>Eurotiomycetes</taxon>
        <taxon>Eurotiomycetidae</taxon>
        <taxon>Eurotiales</taxon>
        <taxon>Aspergillaceae</taxon>
        <taxon>Aspergillus</taxon>
        <taxon>Aspergillus subgen. Aspergillus</taxon>
    </lineage>
</organism>
<keyword evidence="15" id="KW-1185">Reference proteome</keyword>
<feature type="domain" description="Origin recognition complex subunit 3 winged helix C-terminal" evidence="12">
    <location>
        <begin position="617"/>
        <end position="721"/>
    </location>
</feature>
<comment type="subunit">
    <text evidence="8">Component of ORC, a complex composed of at least 6 subunits: ORC1, ORC2, ORC3, ORC4, ORC5 and ORC6. ORC is regulated in a cell-cycle dependent manner. It is sequentially assembled at the exit from anaphase of mitosis and disassembled as cells enter S phase.</text>
</comment>
<evidence type="ECO:0000313" key="15">
    <source>
        <dbReference type="Proteomes" id="UP000094569"/>
    </source>
</evidence>
<dbReference type="STRING" id="573508.A0A1E3BHJ9"/>
<dbReference type="GO" id="GO:0003688">
    <property type="term" value="F:DNA replication origin binding"/>
    <property type="evidence" value="ECO:0007669"/>
    <property type="project" value="TreeGrafter"/>
</dbReference>
<dbReference type="Pfam" id="PF19675">
    <property type="entry name" value="ORC3_ins"/>
    <property type="match status" value="1"/>
</dbReference>
<evidence type="ECO:0000256" key="4">
    <source>
        <dbReference type="ARBA" id="ARBA00022553"/>
    </source>
</evidence>
<evidence type="ECO:0000256" key="7">
    <source>
        <dbReference type="ARBA" id="ARBA00023242"/>
    </source>
</evidence>
<dbReference type="Proteomes" id="UP000094569">
    <property type="component" value="Unassembled WGS sequence"/>
</dbReference>
<feature type="domain" description="Origin recognition complex subunit 3 insertion" evidence="13">
    <location>
        <begin position="388"/>
        <end position="601"/>
    </location>
</feature>
<evidence type="ECO:0000256" key="6">
    <source>
        <dbReference type="ARBA" id="ARBA00023125"/>
    </source>
</evidence>
<feature type="domain" description="Origin recognition complex subunit 3 N-terminal" evidence="11">
    <location>
        <begin position="22"/>
        <end position="374"/>
    </location>
</feature>
<dbReference type="EMBL" id="JXNT01000004">
    <property type="protein sequence ID" value="ODM19856.1"/>
    <property type="molecule type" value="Genomic_DNA"/>
</dbReference>
<dbReference type="InterPro" id="IPR045663">
    <property type="entry name" value="ORC3_ins"/>
</dbReference>
<evidence type="ECO:0000256" key="3">
    <source>
        <dbReference type="ARBA" id="ARBA00019085"/>
    </source>
</evidence>
<evidence type="ECO:0000256" key="8">
    <source>
        <dbReference type="ARBA" id="ARBA00026084"/>
    </source>
</evidence>
<evidence type="ECO:0000256" key="1">
    <source>
        <dbReference type="ARBA" id="ARBA00004123"/>
    </source>
</evidence>
<dbReference type="PANTHER" id="PTHR12748:SF0">
    <property type="entry name" value="ORIGIN RECOGNITION COMPLEX SUBUNIT 3"/>
    <property type="match status" value="1"/>
</dbReference>
<name>A0A1E3BHJ9_ASPCR</name>
<dbReference type="Pfam" id="PF07034">
    <property type="entry name" value="ORC3_N"/>
    <property type="match status" value="1"/>
</dbReference>
<dbReference type="GO" id="GO:0031261">
    <property type="term" value="C:DNA replication preinitiation complex"/>
    <property type="evidence" value="ECO:0007669"/>
    <property type="project" value="TreeGrafter"/>
</dbReference>
<evidence type="ECO:0000256" key="10">
    <source>
        <dbReference type="SAM" id="MobiDB-lite"/>
    </source>
</evidence>
<dbReference type="AlphaFoldDB" id="A0A1E3BHJ9"/>
<dbReference type="Pfam" id="PF18137">
    <property type="entry name" value="WHD_ORC"/>
    <property type="match status" value="1"/>
</dbReference>
<comment type="caution">
    <text evidence="14">The sequence shown here is derived from an EMBL/GenBank/DDBJ whole genome shotgun (WGS) entry which is preliminary data.</text>
</comment>
<dbReference type="InterPro" id="IPR020795">
    <property type="entry name" value="ORC3"/>
</dbReference>
<reference evidence="14 15" key="1">
    <citation type="journal article" date="2016" name="BMC Genomics">
        <title>Comparative genomic and transcriptomic analyses of the Fuzhuan brick tea-fermentation fungus Aspergillus cristatus.</title>
        <authorList>
            <person name="Ge Y."/>
            <person name="Wang Y."/>
            <person name="Liu Y."/>
            <person name="Tan Y."/>
            <person name="Ren X."/>
            <person name="Zhang X."/>
            <person name="Hyde K.D."/>
            <person name="Liu Y."/>
            <person name="Liu Z."/>
        </authorList>
    </citation>
    <scope>NUCLEOTIDE SEQUENCE [LARGE SCALE GENOMIC DNA]</scope>
    <source>
        <strain evidence="14 15">GZAAS20.1005</strain>
    </source>
</reference>